<evidence type="ECO:0000256" key="2">
    <source>
        <dbReference type="ARBA" id="ARBA00022801"/>
    </source>
</evidence>
<protein>
    <submittedName>
        <fullName evidence="5">Phospholipase A(1) DAD1 chloroplastic-like</fullName>
    </submittedName>
</protein>
<evidence type="ECO:0000313" key="6">
    <source>
        <dbReference type="Proteomes" id="UP000236291"/>
    </source>
</evidence>
<organism evidence="5 6">
    <name type="scientific">Trifolium pratense</name>
    <name type="common">Red clover</name>
    <dbReference type="NCBI Taxonomy" id="57577"/>
    <lineage>
        <taxon>Eukaryota</taxon>
        <taxon>Viridiplantae</taxon>
        <taxon>Streptophyta</taxon>
        <taxon>Embryophyta</taxon>
        <taxon>Tracheophyta</taxon>
        <taxon>Spermatophyta</taxon>
        <taxon>Magnoliopsida</taxon>
        <taxon>eudicotyledons</taxon>
        <taxon>Gunneridae</taxon>
        <taxon>Pentapetalae</taxon>
        <taxon>rosids</taxon>
        <taxon>fabids</taxon>
        <taxon>Fabales</taxon>
        <taxon>Fabaceae</taxon>
        <taxon>Papilionoideae</taxon>
        <taxon>50 kb inversion clade</taxon>
        <taxon>NPAAA clade</taxon>
        <taxon>Hologalegina</taxon>
        <taxon>IRL clade</taxon>
        <taxon>Trifolieae</taxon>
        <taxon>Trifolium</taxon>
    </lineage>
</organism>
<dbReference type="EMBL" id="ASHM01007669">
    <property type="protein sequence ID" value="PNY15429.1"/>
    <property type="molecule type" value="Genomic_DNA"/>
</dbReference>
<evidence type="ECO:0000256" key="1">
    <source>
        <dbReference type="ARBA" id="ARBA00010701"/>
    </source>
</evidence>
<keyword evidence="3" id="KW-0442">Lipid degradation</keyword>
<dbReference type="InterPro" id="IPR029058">
    <property type="entry name" value="AB_hydrolase_fold"/>
</dbReference>
<reference evidence="5 6" key="1">
    <citation type="journal article" date="2014" name="Am. J. Bot.">
        <title>Genome assembly and annotation for red clover (Trifolium pratense; Fabaceae).</title>
        <authorList>
            <person name="Istvanek J."/>
            <person name="Jaros M."/>
            <person name="Krenek A."/>
            <person name="Repkova J."/>
        </authorList>
    </citation>
    <scope>NUCLEOTIDE SEQUENCE [LARGE SCALE GENOMIC DNA]</scope>
    <source>
        <strain evidence="6">cv. Tatra</strain>
        <tissue evidence="5">Young leaves</tissue>
    </source>
</reference>
<proteinExistence type="inferred from homology"/>
<sequence length="98" mass="11602">MPGFVFDDDMEEKTDDMEGNSDDMAWFFPRWIQKRVEETQWVYSEVGEELRVCSRDSPYLKGVNIATCHDLKTYLHLVDGFVSSECPFRSTARRFLHR</sequence>
<dbReference type="GO" id="GO:0016042">
    <property type="term" value="P:lipid catabolic process"/>
    <property type="evidence" value="ECO:0007669"/>
    <property type="project" value="UniProtKB-KW"/>
</dbReference>
<evidence type="ECO:0000256" key="3">
    <source>
        <dbReference type="ARBA" id="ARBA00022963"/>
    </source>
</evidence>
<dbReference type="AlphaFoldDB" id="A0A2K3PJG1"/>
<keyword evidence="2" id="KW-0378">Hydrolase</keyword>
<dbReference type="Gene3D" id="3.40.50.1820">
    <property type="entry name" value="alpha/beta hydrolase"/>
    <property type="match status" value="1"/>
</dbReference>
<comment type="similarity">
    <text evidence="1">Belongs to the AB hydrolase superfamily. Lipase family.</text>
</comment>
<keyword evidence="4" id="KW-0443">Lipid metabolism</keyword>
<dbReference type="GO" id="GO:0004620">
    <property type="term" value="F:phospholipase activity"/>
    <property type="evidence" value="ECO:0007669"/>
    <property type="project" value="TreeGrafter"/>
</dbReference>
<evidence type="ECO:0000256" key="4">
    <source>
        <dbReference type="ARBA" id="ARBA00023098"/>
    </source>
</evidence>
<dbReference type="PANTHER" id="PTHR31403:SF54">
    <property type="entry name" value="PHOSPHOLIPASE A(1) DAD1, CHLOROPLASTIC"/>
    <property type="match status" value="1"/>
</dbReference>
<dbReference type="PANTHER" id="PTHR31403">
    <property type="entry name" value="PHOSPHOLIPASE A1-IBETA2, CHLOROPLASTIC"/>
    <property type="match status" value="1"/>
</dbReference>
<evidence type="ECO:0000313" key="5">
    <source>
        <dbReference type="EMBL" id="PNY15429.1"/>
    </source>
</evidence>
<comment type="caution">
    <text evidence="5">The sequence shown here is derived from an EMBL/GenBank/DDBJ whole genome shotgun (WGS) entry which is preliminary data.</text>
</comment>
<dbReference type="Proteomes" id="UP000236291">
    <property type="component" value="Unassembled WGS sequence"/>
</dbReference>
<dbReference type="STRING" id="57577.A0A2K3PJG1"/>
<accession>A0A2K3PJG1</accession>
<gene>
    <name evidence="5" type="ORF">L195_g012125</name>
</gene>
<reference evidence="5 6" key="2">
    <citation type="journal article" date="2017" name="Front. Plant Sci.">
        <title>Gene Classification and Mining of Molecular Markers Useful in Red Clover (Trifolium pratense) Breeding.</title>
        <authorList>
            <person name="Istvanek J."/>
            <person name="Dluhosova J."/>
            <person name="Dluhos P."/>
            <person name="Patkova L."/>
            <person name="Nedelnik J."/>
            <person name="Repkova J."/>
        </authorList>
    </citation>
    <scope>NUCLEOTIDE SEQUENCE [LARGE SCALE GENOMIC DNA]</scope>
    <source>
        <strain evidence="6">cv. Tatra</strain>
        <tissue evidence="5">Young leaves</tissue>
    </source>
</reference>
<name>A0A2K3PJG1_TRIPR</name>